<comment type="caution">
    <text evidence="2">The sequence shown here is derived from an EMBL/GenBank/DDBJ whole genome shotgun (WGS) entry which is preliminary data.</text>
</comment>
<organism evidence="2 3">
    <name type="scientific">Dreissena polymorpha</name>
    <name type="common">Zebra mussel</name>
    <name type="synonym">Mytilus polymorpha</name>
    <dbReference type="NCBI Taxonomy" id="45954"/>
    <lineage>
        <taxon>Eukaryota</taxon>
        <taxon>Metazoa</taxon>
        <taxon>Spiralia</taxon>
        <taxon>Lophotrochozoa</taxon>
        <taxon>Mollusca</taxon>
        <taxon>Bivalvia</taxon>
        <taxon>Autobranchia</taxon>
        <taxon>Heteroconchia</taxon>
        <taxon>Euheterodonta</taxon>
        <taxon>Imparidentia</taxon>
        <taxon>Neoheterodontei</taxon>
        <taxon>Myida</taxon>
        <taxon>Dreissenoidea</taxon>
        <taxon>Dreissenidae</taxon>
        <taxon>Dreissena</taxon>
    </lineage>
</organism>
<gene>
    <name evidence="2" type="ORF">DPMN_117831</name>
</gene>
<dbReference type="OrthoDB" id="10577089at2759"/>
<proteinExistence type="predicted"/>
<feature type="region of interest" description="Disordered" evidence="1">
    <location>
        <begin position="36"/>
        <end position="66"/>
    </location>
</feature>
<name>A0A9D4GM10_DREPO</name>
<evidence type="ECO:0008006" key="4">
    <source>
        <dbReference type="Google" id="ProtNLM"/>
    </source>
</evidence>
<keyword evidence="3" id="KW-1185">Reference proteome</keyword>
<evidence type="ECO:0000313" key="3">
    <source>
        <dbReference type="Proteomes" id="UP000828390"/>
    </source>
</evidence>
<dbReference type="EMBL" id="JAIWYP010000005">
    <property type="protein sequence ID" value="KAH3816317.1"/>
    <property type="molecule type" value="Genomic_DNA"/>
</dbReference>
<accession>A0A9D4GM10</accession>
<reference evidence="2" key="2">
    <citation type="submission" date="2020-11" db="EMBL/GenBank/DDBJ databases">
        <authorList>
            <person name="McCartney M.A."/>
            <person name="Auch B."/>
            <person name="Kono T."/>
            <person name="Mallez S."/>
            <person name="Becker A."/>
            <person name="Gohl D.M."/>
            <person name="Silverstein K.A.T."/>
            <person name="Koren S."/>
            <person name="Bechman K.B."/>
            <person name="Herman A."/>
            <person name="Abrahante J.E."/>
            <person name="Garbe J."/>
        </authorList>
    </citation>
    <scope>NUCLEOTIDE SEQUENCE</scope>
    <source>
        <strain evidence="2">Duluth1</strain>
        <tissue evidence="2">Whole animal</tissue>
    </source>
</reference>
<dbReference type="Proteomes" id="UP000828390">
    <property type="component" value="Unassembled WGS sequence"/>
</dbReference>
<evidence type="ECO:0000313" key="2">
    <source>
        <dbReference type="EMBL" id="KAH3816317.1"/>
    </source>
</evidence>
<protein>
    <recommendedName>
        <fullName evidence="4">Myb-like domain-containing protein</fullName>
    </recommendedName>
</protein>
<reference evidence="2" key="1">
    <citation type="journal article" date="2019" name="bioRxiv">
        <title>The Genome of the Zebra Mussel, Dreissena polymorpha: A Resource for Invasive Species Research.</title>
        <authorList>
            <person name="McCartney M.A."/>
            <person name="Auch B."/>
            <person name="Kono T."/>
            <person name="Mallez S."/>
            <person name="Zhang Y."/>
            <person name="Obille A."/>
            <person name="Becker A."/>
            <person name="Abrahante J.E."/>
            <person name="Garbe J."/>
            <person name="Badalamenti J.P."/>
            <person name="Herman A."/>
            <person name="Mangelson H."/>
            <person name="Liachko I."/>
            <person name="Sullivan S."/>
            <person name="Sone E.D."/>
            <person name="Koren S."/>
            <person name="Silverstein K.A.T."/>
            <person name="Beckman K.B."/>
            <person name="Gohl D.M."/>
        </authorList>
    </citation>
    <scope>NUCLEOTIDE SEQUENCE</scope>
    <source>
        <strain evidence="2">Duluth1</strain>
        <tissue evidence="2">Whole animal</tissue>
    </source>
</reference>
<sequence length="157" mass="17908">MAAASGRFKLLEHSYCLKETPKKKHERIASFFSGDHSYAPVTANTPEKKRKRDFSSPTGKTPTQPLKAKLVKEDKTRRNLGWTSEEKAFLIKHVEETPRDPRTSLVEYWNEIAEKINAAFPDSSRNGVHGVLSALRQGYHWIPSNSLWLDFGHTQSE</sequence>
<feature type="compositionally biased region" description="Polar residues" evidence="1">
    <location>
        <begin position="55"/>
        <end position="64"/>
    </location>
</feature>
<evidence type="ECO:0000256" key="1">
    <source>
        <dbReference type="SAM" id="MobiDB-lite"/>
    </source>
</evidence>
<dbReference type="AlphaFoldDB" id="A0A9D4GM10"/>